<dbReference type="AlphaFoldDB" id="A0A821II33"/>
<dbReference type="GO" id="GO:0016787">
    <property type="term" value="F:hydrolase activity"/>
    <property type="evidence" value="ECO:0007669"/>
    <property type="project" value="UniProtKB-KW"/>
</dbReference>
<evidence type="ECO:0000256" key="3">
    <source>
        <dbReference type="ARBA" id="ARBA00022806"/>
    </source>
</evidence>
<keyword evidence="4" id="KW-0067">ATP-binding</keyword>
<evidence type="ECO:0000313" key="6">
    <source>
        <dbReference type="EMBL" id="CAF4702128.1"/>
    </source>
</evidence>
<dbReference type="Proteomes" id="UP000663862">
    <property type="component" value="Unassembled WGS sequence"/>
</dbReference>
<keyword evidence="3" id="KW-0347">Helicase</keyword>
<dbReference type="Gene3D" id="3.40.50.300">
    <property type="entry name" value="P-loop containing nucleotide triphosphate hydrolases"/>
    <property type="match status" value="1"/>
</dbReference>
<dbReference type="GO" id="GO:0004386">
    <property type="term" value="F:helicase activity"/>
    <property type="evidence" value="ECO:0007669"/>
    <property type="project" value="UniProtKB-KW"/>
</dbReference>
<comment type="caution">
    <text evidence="6">The sequence shown here is derived from an EMBL/GenBank/DDBJ whole genome shotgun (WGS) entry which is preliminary data.</text>
</comment>
<feature type="non-terminal residue" evidence="6">
    <location>
        <position position="1"/>
    </location>
</feature>
<gene>
    <name evidence="6" type="ORF">TSG867_LOCUS33374</name>
</gene>
<evidence type="ECO:0000259" key="5">
    <source>
        <dbReference type="Pfam" id="PF00580"/>
    </source>
</evidence>
<reference evidence="6" key="1">
    <citation type="submission" date="2021-02" db="EMBL/GenBank/DDBJ databases">
        <authorList>
            <person name="Nowell W R."/>
        </authorList>
    </citation>
    <scope>NUCLEOTIDE SEQUENCE</scope>
</reference>
<dbReference type="InterPro" id="IPR027417">
    <property type="entry name" value="P-loop_NTPase"/>
</dbReference>
<dbReference type="SUPFAM" id="SSF52540">
    <property type="entry name" value="P-loop containing nucleoside triphosphate hydrolases"/>
    <property type="match status" value="1"/>
</dbReference>
<evidence type="ECO:0000256" key="1">
    <source>
        <dbReference type="ARBA" id="ARBA00022741"/>
    </source>
</evidence>
<sequence length="97" mass="10956">PSAGHGMGRDNFLVVPRSSENYTIVYNISYNIKQINDDKCLHDLNPEQKRAVTYSIDQSTLVLSGTGSGKTRVLKSRIVDLLKNSNINHMKYLLLYL</sequence>
<evidence type="ECO:0000256" key="4">
    <source>
        <dbReference type="ARBA" id="ARBA00022840"/>
    </source>
</evidence>
<organism evidence="6 7">
    <name type="scientific">Rotaria socialis</name>
    <dbReference type="NCBI Taxonomy" id="392032"/>
    <lineage>
        <taxon>Eukaryota</taxon>
        <taxon>Metazoa</taxon>
        <taxon>Spiralia</taxon>
        <taxon>Gnathifera</taxon>
        <taxon>Rotifera</taxon>
        <taxon>Eurotatoria</taxon>
        <taxon>Bdelloidea</taxon>
        <taxon>Philodinida</taxon>
        <taxon>Philodinidae</taxon>
        <taxon>Rotaria</taxon>
    </lineage>
</organism>
<name>A0A821II33_9BILA</name>
<keyword evidence="2" id="KW-0378">Hydrolase</keyword>
<dbReference type="EMBL" id="CAJOBQ010009926">
    <property type="protein sequence ID" value="CAF4702128.1"/>
    <property type="molecule type" value="Genomic_DNA"/>
</dbReference>
<evidence type="ECO:0000313" key="7">
    <source>
        <dbReference type="Proteomes" id="UP000663862"/>
    </source>
</evidence>
<keyword evidence="1" id="KW-0547">Nucleotide-binding</keyword>
<proteinExistence type="predicted"/>
<accession>A0A821II33</accession>
<evidence type="ECO:0000256" key="2">
    <source>
        <dbReference type="ARBA" id="ARBA00022801"/>
    </source>
</evidence>
<protein>
    <recommendedName>
        <fullName evidence="5">UvrD-like helicase ATP-binding domain-containing protein</fullName>
    </recommendedName>
</protein>
<dbReference type="Pfam" id="PF00580">
    <property type="entry name" value="UvrD-helicase"/>
    <property type="match status" value="1"/>
</dbReference>
<dbReference type="GO" id="GO:0005524">
    <property type="term" value="F:ATP binding"/>
    <property type="evidence" value="ECO:0007669"/>
    <property type="project" value="UniProtKB-KW"/>
</dbReference>
<feature type="domain" description="UvrD-like helicase ATP-binding" evidence="5">
    <location>
        <begin position="44"/>
        <end position="93"/>
    </location>
</feature>
<dbReference type="InterPro" id="IPR014016">
    <property type="entry name" value="UvrD-like_ATP-bd"/>
</dbReference>